<comment type="subcellular location">
    <subcellularLocation>
        <location evidence="1">Membrane</location>
        <topology evidence="1">Single-pass membrane protein</topology>
    </subcellularLocation>
</comment>
<feature type="transmembrane region" description="Helical" evidence="12">
    <location>
        <begin position="12"/>
        <end position="34"/>
    </location>
</feature>
<dbReference type="STRING" id="33097.A0A150GZA0"/>
<dbReference type="PROSITE" id="PS50004">
    <property type="entry name" value="C2"/>
    <property type="match status" value="1"/>
</dbReference>
<evidence type="ECO:0000256" key="5">
    <source>
        <dbReference type="ARBA" id="ARBA00022723"/>
    </source>
</evidence>
<dbReference type="Proteomes" id="UP000075714">
    <property type="component" value="Unassembled WGS sequence"/>
</dbReference>
<dbReference type="InterPro" id="IPR031468">
    <property type="entry name" value="SMP_LBD"/>
</dbReference>
<sequence>MLLVPVFMPSVFRLVYSVFCGLLIGLGLSFLFYYNKKRKVEVNDLLSVNLGLKGLHLVAGNLPSWVNVSQKEKLEWLNNLIVELWPYIDKGICDMVKEITAQVMPGILKTLPAGLGGIVKSISFKHLTFGAAPFRVESMWVSPDEKDSLVMEVSVKWCGDPNITLAIEIPGGQKLCPRIMDISFVATFRVVLNPLVPRIPGFVAAMATVPKPPLIKYRLDFGKALGGSLAPAAVTPVVNYFMREIITKMLVWPQRIVVPILQETAQDKVEIQRLMRRHRGVLRVCVGLAKELMPDEWGTNDVCVELTTDSEYYEATSIRRARAEGLGECVRWNEYIYLLVQEPKDQTLRLEAFDVDRVRPSKLLTGNVTQIFNGRALIGRSLIKLAPACKAGVEGQSEPVAVTSHLGTGDWGSPGGPGKGKGKVKMELTYWPFEKLTKYDGIVTIRLLRVWGLAVAGDSVSAYVRVTSSANRREWKSSVQTWTRRNHINRLKNEMKRMEADRERDLRDGRLKEAEKKAKYIEALQDAVSGNVKKARLTVDMDYTLDSSAMHAIYRVKLTDVIKIKVLESSLLSAAECLGRLDIPVSDIITASDVNPMTGHREFGLHRKRWEEWSPDHPDRPVESMERGIVLDEGEGARIWVEMRWVPCIQAADMANLDEEPPAAAHNEAATA</sequence>
<evidence type="ECO:0000313" key="15">
    <source>
        <dbReference type="EMBL" id="KXZ55135.1"/>
    </source>
</evidence>
<dbReference type="SUPFAM" id="SSF49562">
    <property type="entry name" value="C2 domain (Calcium/lipid-binding domain, CaLB)"/>
    <property type="match status" value="1"/>
</dbReference>
<evidence type="ECO:0000256" key="11">
    <source>
        <dbReference type="ARBA" id="ARBA00023136"/>
    </source>
</evidence>
<evidence type="ECO:0000259" key="13">
    <source>
        <dbReference type="PROSITE" id="PS50004"/>
    </source>
</evidence>
<dbReference type="GO" id="GO:0008289">
    <property type="term" value="F:lipid binding"/>
    <property type="evidence" value="ECO:0007669"/>
    <property type="project" value="UniProtKB-KW"/>
</dbReference>
<keyword evidence="8 12" id="KW-1133">Transmembrane helix</keyword>
<keyword evidence="9" id="KW-0445">Lipid transport</keyword>
<keyword evidence="11 12" id="KW-0472">Membrane</keyword>
<dbReference type="CDD" id="cd21677">
    <property type="entry name" value="SMP_SYT"/>
    <property type="match status" value="1"/>
</dbReference>
<dbReference type="InterPro" id="IPR039010">
    <property type="entry name" value="Synaptotagmin_SMP"/>
</dbReference>
<feature type="domain" description="C2" evidence="13">
    <location>
        <begin position="263"/>
        <end position="400"/>
    </location>
</feature>
<evidence type="ECO:0000313" key="16">
    <source>
        <dbReference type="Proteomes" id="UP000075714"/>
    </source>
</evidence>
<feature type="domain" description="SMP-LTD" evidence="14">
    <location>
        <begin position="70"/>
        <end position="261"/>
    </location>
</feature>
<evidence type="ECO:0000256" key="10">
    <source>
        <dbReference type="ARBA" id="ARBA00023121"/>
    </source>
</evidence>
<gene>
    <name evidence="15" type="ORF">GPECTOR_3g286</name>
</gene>
<name>A0A150GZA0_GONPE</name>
<dbReference type="InterPro" id="IPR045050">
    <property type="entry name" value="Synaptotagmin_plant"/>
</dbReference>
<evidence type="ECO:0000256" key="4">
    <source>
        <dbReference type="ARBA" id="ARBA00022692"/>
    </source>
</evidence>
<evidence type="ECO:0000256" key="9">
    <source>
        <dbReference type="ARBA" id="ARBA00023055"/>
    </source>
</evidence>
<dbReference type="AlphaFoldDB" id="A0A150GZA0"/>
<evidence type="ECO:0000256" key="3">
    <source>
        <dbReference type="ARBA" id="ARBA00022448"/>
    </source>
</evidence>
<dbReference type="GO" id="GO:0005783">
    <property type="term" value="C:endoplasmic reticulum"/>
    <property type="evidence" value="ECO:0007669"/>
    <property type="project" value="TreeGrafter"/>
</dbReference>
<dbReference type="EMBL" id="LSYV01000004">
    <property type="protein sequence ID" value="KXZ55135.1"/>
    <property type="molecule type" value="Genomic_DNA"/>
</dbReference>
<evidence type="ECO:0000256" key="1">
    <source>
        <dbReference type="ARBA" id="ARBA00004167"/>
    </source>
</evidence>
<evidence type="ECO:0000259" key="14">
    <source>
        <dbReference type="PROSITE" id="PS51847"/>
    </source>
</evidence>
<dbReference type="PANTHER" id="PTHR10774">
    <property type="entry name" value="EXTENDED SYNAPTOTAGMIN-RELATED"/>
    <property type="match status" value="1"/>
</dbReference>
<keyword evidence="7" id="KW-0106">Calcium</keyword>
<evidence type="ECO:0000256" key="12">
    <source>
        <dbReference type="SAM" id="Phobius"/>
    </source>
</evidence>
<evidence type="ECO:0000256" key="8">
    <source>
        <dbReference type="ARBA" id="ARBA00022989"/>
    </source>
</evidence>
<protein>
    <submittedName>
        <fullName evidence="15">Uncharacterized protein</fullName>
    </submittedName>
</protein>
<proteinExistence type="inferred from homology"/>
<evidence type="ECO:0000256" key="6">
    <source>
        <dbReference type="ARBA" id="ARBA00022737"/>
    </source>
</evidence>
<comment type="similarity">
    <text evidence="2">Belongs to the synaptotagmin family.</text>
</comment>
<dbReference type="GO" id="GO:0006869">
    <property type="term" value="P:lipid transport"/>
    <property type="evidence" value="ECO:0007669"/>
    <property type="project" value="UniProtKB-KW"/>
</dbReference>
<dbReference type="OrthoDB" id="566659at2759"/>
<comment type="caution">
    <text evidence="15">The sequence shown here is derived from an EMBL/GenBank/DDBJ whole genome shotgun (WGS) entry which is preliminary data.</text>
</comment>
<dbReference type="InterPro" id="IPR000008">
    <property type="entry name" value="C2_dom"/>
</dbReference>
<accession>A0A150GZA0</accession>
<reference evidence="16" key="1">
    <citation type="journal article" date="2016" name="Nat. Commun.">
        <title>The Gonium pectorale genome demonstrates co-option of cell cycle regulation during the evolution of multicellularity.</title>
        <authorList>
            <person name="Hanschen E.R."/>
            <person name="Marriage T.N."/>
            <person name="Ferris P.J."/>
            <person name="Hamaji T."/>
            <person name="Toyoda A."/>
            <person name="Fujiyama A."/>
            <person name="Neme R."/>
            <person name="Noguchi H."/>
            <person name="Minakuchi Y."/>
            <person name="Suzuki M."/>
            <person name="Kawai-Toyooka H."/>
            <person name="Smith D.R."/>
            <person name="Sparks H."/>
            <person name="Anderson J."/>
            <person name="Bakaric R."/>
            <person name="Luria V."/>
            <person name="Karger A."/>
            <person name="Kirschner M.W."/>
            <person name="Durand P.M."/>
            <person name="Michod R.E."/>
            <person name="Nozaki H."/>
            <person name="Olson B.J."/>
        </authorList>
    </citation>
    <scope>NUCLEOTIDE SEQUENCE [LARGE SCALE GENOMIC DNA]</scope>
    <source>
        <strain evidence="16">NIES-2863</strain>
    </source>
</reference>
<dbReference type="PANTHER" id="PTHR10774:SF190">
    <property type="entry name" value="C2 CALCIUM_LIPID-BINDING ENDONUCLEASE_EXONUCLEASE_PHOSPHATASE-RELATED"/>
    <property type="match status" value="1"/>
</dbReference>
<keyword evidence="10" id="KW-0446">Lipid-binding</keyword>
<evidence type="ECO:0000256" key="2">
    <source>
        <dbReference type="ARBA" id="ARBA00006996"/>
    </source>
</evidence>
<evidence type="ECO:0000256" key="7">
    <source>
        <dbReference type="ARBA" id="ARBA00022837"/>
    </source>
</evidence>
<dbReference type="InterPro" id="IPR035892">
    <property type="entry name" value="C2_domain_sf"/>
</dbReference>
<keyword evidence="5" id="KW-0479">Metal-binding</keyword>
<keyword evidence="6" id="KW-0677">Repeat</keyword>
<keyword evidence="16" id="KW-1185">Reference proteome</keyword>
<dbReference type="PROSITE" id="PS51847">
    <property type="entry name" value="SMP"/>
    <property type="match status" value="1"/>
</dbReference>
<dbReference type="Pfam" id="PF00168">
    <property type="entry name" value="C2"/>
    <property type="match status" value="1"/>
</dbReference>
<dbReference type="GO" id="GO:0046872">
    <property type="term" value="F:metal ion binding"/>
    <property type="evidence" value="ECO:0007669"/>
    <property type="project" value="UniProtKB-KW"/>
</dbReference>
<keyword evidence="3" id="KW-0813">Transport</keyword>
<organism evidence="15 16">
    <name type="scientific">Gonium pectorale</name>
    <name type="common">Green alga</name>
    <dbReference type="NCBI Taxonomy" id="33097"/>
    <lineage>
        <taxon>Eukaryota</taxon>
        <taxon>Viridiplantae</taxon>
        <taxon>Chlorophyta</taxon>
        <taxon>core chlorophytes</taxon>
        <taxon>Chlorophyceae</taxon>
        <taxon>CS clade</taxon>
        <taxon>Chlamydomonadales</taxon>
        <taxon>Volvocaceae</taxon>
        <taxon>Gonium</taxon>
    </lineage>
</organism>
<dbReference type="Pfam" id="PF17047">
    <property type="entry name" value="SMP_LBD"/>
    <property type="match status" value="1"/>
</dbReference>
<keyword evidence="4 12" id="KW-0812">Transmembrane</keyword>
<dbReference type="GO" id="GO:0016020">
    <property type="term" value="C:membrane"/>
    <property type="evidence" value="ECO:0007669"/>
    <property type="project" value="UniProtKB-SubCell"/>
</dbReference>
<dbReference type="Gene3D" id="2.60.40.150">
    <property type="entry name" value="C2 domain"/>
    <property type="match status" value="1"/>
</dbReference>